<feature type="region of interest" description="Disordered" evidence="1">
    <location>
        <begin position="1"/>
        <end position="53"/>
    </location>
</feature>
<reference evidence="2 3" key="1">
    <citation type="submission" date="2018-11" db="EMBL/GenBank/DDBJ databases">
        <title>Complete genome sequencing of the Actinobacteria Serinibacter sp. K3-2.</title>
        <authorList>
            <person name="Rakitin A.L."/>
            <person name="Beletsky A.V."/>
            <person name="Mardanov A.V."/>
            <person name="Ravin N.V."/>
            <person name="Gromova A.S."/>
            <person name="Filippova S.N."/>
            <person name="Gal'Chenko V.F."/>
        </authorList>
    </citation>
    <scope>NUCLEOTIDE SEQUENCE [LARGE SCALE GENOMIC DNA]</scope>
    <source>
        <strain evidence="2 3">K3-2</strain>
    </source>
</reference>
<evidence type="ECO:0000313" key="2">
    <source>
        <dbReference type="EMBL" id="TGO05414.1"/>
    </source>
</evidence>
<feature type="compositionally biased region" description="Acidic residues" evidence="1">
    <location>
        <begin position="1"/>
        <end position="10"/>
    </location>
</feature>
<evidence type="ECO:0000313" key="3">
    <source>
        <dbReference type="Proteomes" id="UP000297318"/>
    </source>
</evidence>
<keyword evidence="3" id="KW-1185">Reference proteome</keyword>
<gene>
    <name evidence="2" type="ORF">SERN_1418</name>
</gene>
<protein>
    <submittedName>
        <fullName evidence="2">Uncharacterized protein</fullName>
    </submittedName>
</protein>
<dbReference type="RefSeq" id="WP_158292601.1">
    <property type="nucleotide sequence ID" value="NZ_RHPJ01000002.1"/>
</dbReference>
<proteinExistence type="predicted"/>
<dbReference type="AlphaFoldDB" id="A0A4Z1E0J8"/>
<organism evidence="2 3">
    <name type="scientific">Serinibacter arcticus</name>
    <dbReference type="NCBI Taxonomy" id="1655435"/>
    <lineage>
        <taxon>Bacteria</taxon>
        <taxon>Bacillati</taxon>
        <taxon>Actinomycetota</taxon>
        <taxon>Actinomycetes</taxon>
        <taxon>Micrococcales</taxon>
        <taxon>Beutenbergiaceae</taxon>
        <taxon>Serinibacter</taxon>
    </lineage>
</organism>
<sequence length="53" mass="5471">MTSTEKDDDVTPVPVGTQPAEPTVRLKGAPAEESPASDATTDEDRNPPPPPGT</sequence>
<name>A0A4Z1E0J8_9MICO</name>
<evidence type="ECO:0000256" key="1">
    <source>
        <dbReference type="SAM" id="MobiDB-lite"/>
    </source>
</evidence>
<dbReference type="EMBL" id="RHPJ01000002">
    <property type="protein sequence ID" value="TGO05414.1"/>
    <property type="molecule type" value="Genomic_DNA"/>
</dbReference>
<accession>A0A4Z1E0J8</accession>
<dbReference type="Proteomes" id="UP000297318">
    <property type="component" value="Unassembled WGS sequence"/>
</dbReference>
<comment type="caution">
    <text evidence="2">The sequence shown here is derived from an EMBL/GenBank/DDBJ whole genome shotgun (WGS) entry which is preliminary data.</text>
</comment>